<reference evidence="1 2" key="1">
    <citation type="submission" date="2024-04" db="EMBL/GenBank/DDBJ databases">
        <title>Genome sequencing and metabolic network reconstruction of aminoacids and betaine degradation by Anoxynatronum sibiricum.</title>
        <authorList>
            <person name="Detkova E.N."/>
            <person name="Boltjanskaja Y.V."/>
            <person name="Mardanov A.V."/>
            <person name="Kevbrin V."/>
        </authorList>
    </citation>
    <scope>NUCLEOTIDE SEQUENCE [LARGE SCALE GENOMIC DNA]</scope>
    <source>
        <strain evidence="1 2">Z-7981</strain>
    </source>
</reference>
<dbReference type="Proteomes" id="UP001407405">
    <property type="component" value="Unassembled WGS sequence"/>
</dbReference>
<dbReference type="NCBIfam" id="NF008633">
    <property type="entry name" value="PRK11622.1"/>
    <property type="match status" value="1"/>
</dbReference>
<organism evidence="1 2">
    <name type="scientific">Anoxynatronum sibiricum</name>
    <dbReference type="NCBI Taxonomy" id="210623"/>
    <lineage>
        <taxon>Bacteria</taxon>
        <taxon>Bacillati</taxon>
        <taxon>Bacillota</taxon>
        <taxon>Clostridia</taxon>
        <taxon>Eubacteriales</taxon>
        <taxon>Clostridiaceae</taxon>
        <taxon>Anoxynatronum</taxon>
    </lineage>
</organism>
<dbReference type="PROSITE" id="PS51257">
    <property type="entry name" value="PROKAR_LIPOPROTEIN"/>
    <property type="match status" value="1"/>
</dbReference>
<name>A0ABU9VTE6_9CLOT</name>
<dbReference type="Gene3D" id="3.40.190.10">
    <property type="entry name" value="Periplasmic binding protein-like II"/>
    <property type="match status" value="2"/>
</dbReference>
<sequence>MKGSNRHHLKRNKLVLWLLLFVFFLAGCASPVPEASPEVFQPDNWEEVMASGEGTTVTIVMWGGNDQVNRYMDEWVAPALLEQHQIILRRVPMNAPEFMAKFINEKRSGLNRGTADLVWINGENFRTAREADLLWGPFTHLLPNQQAYMNPESSDLHFDTGVPIGGFEALWGRAQLIMAYDSARIPEPPRGYGELLDWARENPGRFTYPNPVDDFAGAAFIRSAYYELTDLTEEELTREMSREEIHEISQPVMDYFRELQPHLWRQGKAYPASQAQLDDFFRNGETAFSMGFEVGKVLGLIREGVFPETVETLIFDSGSIGNSHYLAVPFNAPEKAGALLVIDFLQSPEAQLHKYNPEVWGDMPAIDPSRLTAELQQELAAIEYQPGMPSLEMLAASRVPEMHAQTIDWIKEIWQEEVGGR</sequence>
<accession>A0ABU9VTE6</accession>
<evidence type="ECO:0000313" key="2">
    <source>
        <dbReference type="Proteomes" id="UP001407405"/>
    </source>
</evidence>
<comment type="caution">
    <text evidence="1">The sequence shown here is derived from an EMBL/GenBank/DDBJ whole genome shotgun (WGS) entry which is preliminary data.</text>
</comment>
<dbReference type="EMBL" id="JBCITM010000007">
    <property type="protein sequence ID" value="MEN1760434.1"/>
    <property type="molecule type" value="Genomic_DNA"/>
</dbReference>
<dbReference type="InterPro" id="IPR027020">
    <property type="entry name" value="YnjB"/>
</dbReference>
<dbReference type="RefSeq" id="WP_343185761.1">
    <property type="nucleotide sequence ID" value="NZ_JBCITM010000007.1"/>
</dbReference>
<gene>
    <name evidence="1" type="ORF">AAIG11_08120</name>
</gene>
<dbReference type="InterPro" id="IPR006059">
    <property type="entry name" value="SBP"/>
</dbReference>
<dbReference type="PIRSF" id="PIRSF029172">
    <property type="entry name" value="UCP029172_ABC_sbc_YnjB"/>
    <property type="match status" value="1"/>
</dbReference>
<dbReference type="PANTHER" id="PTHR42779">
    <property type="entry name" value="PROTEIN YNJB"/>
    <property type="match status" value="1"/>
</dbReference>
<dbReference type="PANTHER" id="PTHR42779:SF1">
    <property type="entry name" value="PROTEIN YNJB"/>
    <property type="match status" value="1"/>
</dbReference>
<dbReference type="SUPFAM" id="SSF53850">
    <property type="entry name" value="Periplasmic binding protein-like II"/>
    <property type="match status" value="1"/>
</dbReference>
<protein>
    <submittedName>
        <fullName evidence="1">ABC transporter substrate-binding protein</fullName>
    </submittedName>
</protein>
<keyword evidence="2" id="KW-1185">Reference proteome</keyword>
<evidence type="ECO:0000313" key="1">
    <source>
        <dbReference type="EMBL" id="MEN1760434.1"/>
    </source>
</evidence>
<proteinExistence type="predicted"/>
<dbReference type="Pfam" id="PF13416">
    <property type="entry name" value="SBP_bac_8"/>
    <property type="match status" value="1"/>
</dbReference>